<evidence type="ECO:0008006" key="5">
    <source>
        <dbReference type="Google" id="ProtNLM"/>
    </source>
</evidence>
<dbReference type="Gene3D" id="6.10.140.1020">
    <property type="match status" value="1"/>
</dbReference>
<organism evidence="3 4">
    <name type="scientific">Coemansia erecta</name>
    <dbReference type="NCBI Taxonomy" id="147472"/>
    <lineage>
        <taxon>Eukaryota</taxon>
        <taxon>Fungi</taxon>
        <taxon>Fungi incertae sedis</taxon>
        <taxon>Zoopagomycota</taxon>
        <taxon>Kickxellomycotina</taxon>
        <taxon>Kickxellomycetes</taxon>
        <taxon>Kickxellales</taxon>
        <taxon>Kickxellaceae</taxon>
        <taxon>Coemansia</taxon>
    </lineage>
</organism>
<accession>A0A9W7Y454</accession>
<evidence type="ECO:0000256" key="2">
    <source>
        <dbReference type="SAM" id="MobiDB-lite"/>
    </source>
</evidence>
<keyword evidence="4" id="KW-1185">Reference proteome</keyword>
<gene>
    <name evidence="3" type="ORF">LPJ53_002499</name>
</gene>
<protein>
    <recommendedName>
        <fullName evidence="5">Swi5-dependent recombination DNA repair protein 1</fullName>
    </recommendedName>
</protein>
<keyword evidence="1" id="KW-0175">Coiled coil</keyword>
<evidence type="ECO:0000313" key="4">
    <source>
        <dbReference type="Proteomes" id="UP001149813"/>
    </source>
</evidence>
<dbReference type="OrthoDB" id="5549316at2759"/>
<feature type="coiled-coil region" evidence="1">
    <location>
        <begin position="87"/>
        <end position="121"/>
    </location>
</feature>
<feature type="region of interest" description="Disordered" evidence="2">
    <location>
        <begin position="162"/>
        <end position="196"/>
    </location>
</feature>
<evidence type="ECO:0000256" key="1">
    <source>
        <dbReference type="SAM" id="Coils"/>
    </source>
</evidence>
<dbReference type="EMBL" id="JANBOJ010000079">
    <property type="protein sequence ID" value="KAJ1723135.1"/>
    <property type="molecule type" value="Genomic_DNA"/>
</dbReference>
<comment type="caution">
    <text evidence="3">The sequence shown here is derived from an EMBL/GenBank/DDBJ whole genome shotgun (WGS) entry which is preliminary data.</text>
</comment>
<dbReference type="Proteomes" id="UP001149813">
    <property type="component" value="Unassembled WGS sequence"/>
</dbReference>
<proteinExistence type="predicted"/>
<feature type="compositionally biased region" description="Acidic residues" evidence="2">
    <location>
        <begin position="186"/>
        <end position="196"/>
    </location>
</feature>
<sequence>MQPHSRRASLNALRKPFKSPKKDAADPAGVSTPPRKAHTKSVLSTPKTPKALSSSLPPKKRLRTATPIRTATSPRSRPLLFSTDTETRALIQERASLQRQIKDAKAENSLLERAATLKEKDEIAAVDKLIAKWQIACASACDDLFELLKPVMDAQRQSAELGFGGSGFDDRPLNPPAKTGSGEDGSGSDDTDDMSGDIDIQYMLKHLGIDPELF</sequence>
<evidence type="ECO:0000313" key="3">
    <source>
        <dbReference type="EMBL" id="KAJ1723135.1"/>
    </source>
</evidence>
<name>A0A9W7Y454_9FUNG</name>
<dbReference type="AlphaFoldDB" id="A0A9W7Y454"/>
<reference evidence="3" key="1">
    <citation type="submission" date="2022-07" db="EMBL/GenBank/DDBJ databases">
        <title>Phylogenomic reconstructions and comparative analyses of Kickxellomycotina fungi.</title>
        <authorList>
            <person name="Reynolds N.K."/>
            <person name="Stajich J.E."/>
            <person name="Barry K."/>
            <person name="Grigoriev I.V."/>
            <person name="Crous P."/>
            <person name="Smith M.E."/>
        </authorList>
    </citation>
    <scope>NUCLEOTIDE SEQUENCE</scope>
    <source>
        <strain evidence="3">NBRC 32514</strain>
    </source>
</reference>
<feature type="compositionally biased region" description="Polar residues" evidence="2">
    <location>
        <begin position="41"/>
        <end position="56"/>
    </location>
</feature>
<feature type="region of interest" description="Disordered" evidence="2">
    <location>
        <begin position="1"/>
        <end position="79"/>
    </location>
</feature>